<evidence type="ECO:0000313" key="2">
    <source>
        <dbReference type="Proteomes" id="UP000828390"/>
    </source>
</evidence>
<dbReference type="AlphaFoldDB" id="A0A9D4L558"/>
<gene>
    <name evidence="1" type="ORF">DPMN_093945</name>
</gene>
<reference evidence="1" key="2">
    <citation type="submission" date="2020-11" db="EMBL/GenBank/DDBJ databases">
        <authorList>
            <person name="McCartney M.A."/>
            <person name="Auch B."/>
            <person name="Kono T."/>
            <person name="Mallez S."/>
            <person name="Becker A."/>
            <person name="Gohl D.M."/>
            <person name="Silverstein K.A.T."/>
            <person name="Koren S."/>
            <person name="Bechman K.B."/>
            <person name="Herman A."/>
            <person name="Abrahante J.E."/>
            <person name="Garbe J."/>
        </authorList>
    </citation>
    <scope>NUCLEOTIDE SEQUENCE</scope>
    <source>
        <strain evidence="1">Duluth1</strain>
        <tissue evidence="1">Whole animal</tissue>
    </source>
</reference>
<name>A0A9D4L558_DREPO</name>
<dbReference type="Proteomes" id="UP000828390">
    <property type="component" value="Unassembled WGS sequence"/>
</dbReference>
<sequence>MEGNEQKLTIKSNVLEEFFNMIEKQELLKDIDALGDFLLLNCPFLFVFDGHGNVSKMEHPEVL</sequence>
<proteinExistence type="predicted"/>
<evidence type="ECO:0000313" key="1">
    <source>
        <dbReference type="EMBL" id="KAH3851463.1"/>
    </source>
</evidence>
<comment type="caution">
    <text evidence="1">The sequence shown here is derived from an EMBL/GenBank/DDBJ whole genome shotgun (WGS) entry which is preliminary data.</text>
</comment>
<reference evidence="1" key="1">
    <citation type="journal article" date="2019" name="bioRxiv">
        <title>The Genome of the Zebra Mussel, Dreissena polymorpha: A Resource for Invasive Species Research.</title>
        <authorList>
            <person name="McCartney M.A."/>
            <person name="Auch B."/>
            <person name="Kono T."/>
            <person name="Mallez S."/>
            <person name="Zhang Y."/>
            <person name="Obille A."/>
            <person name="Becker A."/>
            <person name="Abrahante J.E."/>
            <person name="Garbe J."/>
            <person name="Badalamenti J.P."/>
            <person name="Herman A."/>
            <person name="Mangelson H."/>
            <person name="Liachko I."/>
            <person name="Sullivan S."/>
            <person name="Sone E.D."/>
            <person name="Koren S."/>
            <person name="Silverstein K.A.T."/>
            <person name="Beckman K.B."/>
            <person name="Gohl D.M."/>
        </authorList>
    </citation>
    <scope>NUCLEOTIDE SEQUENCE</scope>
    <source>
        <strain evidence="1">Duluth1</strain>
        <tissue evidence="1">Whole animal</tissue>
    </source>
</reference>
<keyword evidence="2" id="KW-1185">Reference proteome</keyword>
<organism evidence="1 2">
    <name type="scientific">Dreissena polymorpha</name>
    <name type="common">Zebra mussel</name>
    <name type="synonym">Mytilus polymorpha</name>
    <dbReference type="NCBI Taxonomy" id="45954"/>
    <lineage>
        <taxon>Eukaryota</taxon>
        <taxon>Metazoa</taxon>
        <taxon>Spiralia</taxon>
        <taxon>Lophotrochozoa</taxon>
        <taxon>Mollusca</taxon>
        <taxon>Bivalvia</taxon>
        <taxon>Autobranchia</taxon>
        <taxon>Heteroconchia</taxon>
        <taxon>Euheterodonta</taxon>
        <taxon>Imparidentia</taxon>
        <taxon>Neoheterodontei</taxon>
        <taxon>Myida</taxon>
        <taxon>Dreissenoidea</taxon>
        <taxon>Dreissenidae</taxon>
        <taxon>Dreissena</taxon>
    </lineage>
</organism>
<accession>A0A9D4L558</accession>
<protein>
    <submittedName>
        <fullName evidence="1">Uncharacterized protein</fullName>
    </submittedName>
</protein>
<dbReference type="EMBL" id="JAIWYP010000003">
    <property type="protein sequence ID" value="KAH3851463.1"/>
    <property type="molecule type" value="Genomic_DNA"/>
</dbReference>